<proteinExistence type="predicted"/>
<sequence>MGLFFVTTHQTRGVKEGFNFFSKCPDLLIKKDKKFYLYNTNKLIKKGSNPLEFDHLEDYVEFIEAQRAYGIICPVLYFQQTYDAQGKQTYRHLPDPLEPQLGLPVQMPLKETKLLDANRTIGIYNKDSYPGFDPNNQYIGLYTPLDKMFHQTSGISTNPIDVKWGGAQYSEELVESGKFDEDDVYKIGSD</sequence>
<name>A0A6C0KGF0_9ZZZZ</name>
<reference evidence="1" key="1">
    <citation type="journal article" date="2020" name="Nature">
        <title>Giant virus diversity and host interactions through global metagenomics.</title>
        <authorList>
            <person name="Schulz F."/>
            <person name="Roux S."/>
            <person name="Paez-Espino D."/>
            <person name="Jungbluth S."/>
            <person name="Walsh D.A."/>
            <person name="Denef V.J."/>
            <person name="McMahon K.D."/>
            <person name="Konstantinidis K.T."/>
            <person name="Eloe-Fadrosh E.A."/>
            <person name="Kyrpides N.C."/>
            <person name="Woyke T."/>
        </authorList>
    </citation>
    <scope>NUCLEOTIDE SEQUENCE</scope>
    <source>
        <strain evidence="1">GVMAG-S-3300011013-78</strain>
    </source>
</reference>
<dbReference type="EMBL" id="MN740877">
    <property type="protein sequence ID" value="QHU16216.1"/>
    <property type="molecule type" value="Genomic_DNA"/>
</dbReference>
<dbReference type="AlphaFoldDB" id="A0A6C0KGF0"/>
<evidence type="ECO:0000313" key="1">
    <source>
        <dbReference type="EMBL" id="QHU16216.1"/>
    </source>
</evidence>
<accession>A0A6C0KGF0</accession>
<organism evidence="1">
    <name type="scientific">viral metagenome</name>
    <dbReference type="NCBI Taxonomy" id="1070528"/>
    <lineage>
        <taxon>unclassified sequences</taxon>
        <taxon>metagenomes</taxon>
        <taxon>organismal metagenomes</taxon>
    </lineage>
</organism>
<protein>
    <submittedName>
        <fullName evidence="1">Uncharacterized protein</fullName>
    </submittedName>
</protein>